<comment type="similarity">
    <text evidence="2">Belongs to the EamA transporter family.</text>
</comment>
<keyword evidence="9" id="KW-1185">Reference proteome</keyword>
<dbReference type="EMBL" id="JAUDCG010000012">
    <property type="protein sequence ID" value="MDM8156786.1"/>
    <property type="molecule type" value="Genomic_DNA"/>
</dbReference>
<organism evidence="8 9">
    <name type="scientific">Amedibacillus dolichus</name>
    <dbReference type="NCBI Taxonomy" id="31971"/>
    <lineage>
        <taxon>Bacteria</taxon>
        <taxon>Bacillati</taxon>
        <taxon>Bacillota</taxon>
        <taxon>Erysipelotrichia</taxon>
        <taxon>Erysipelotrichales</taxon>
        <taxon>Erysipelotrichaceae</taxon>
        <taxon>Amedibacillus</taxon>
    </lineage>
</organism>
<dbReference type="Proteomes" id="UP001529340">
    <property type="component" value="Unassembled WGS sequence"/>
</dbReference>
<dbReference type="InterPro" id="IPR000620">
    <property type="entry name" value="EamA_dom"/>
</dbReference>
<comment type="subcellular location">
    <subcellularLocation>
        <location evidence="1">Membrane</location>
        <topology evidence="1">Multi-pass membrane protein</topology>
    </subcellularLocation>
</comment>
<feature type="transmembrane region" description="Helical" evidence="6">
    <location>
        <begin position="178"/>
        <end position="195"/>
    </location>
</feature>
<evidence type="ECO:0000256" key="3">
    <source>
        <dbReference type="ARBA" id="ARBA00022692"/>
    </source>
</evidence>
<feature type="transmembrane region" description="Helical" evidence="6">
    <location>
        <begin position="40"/>
        <end position="56"/>
    </location>
</feature>
<dbReference type="InterPro" id="IPR037185">
    <property type="entry name" value="EmrE-like"/>
</dbReference>
<feature type="transmembrane region" description="Helical" evidence="6">
    <location>
        <begin position="68"/>
        <end position="87"/>
    </location>
</feature>
<feature type="transmembrane region" description="Helical" evidence="6">
    <location>
        <begin position="260"/>
        <end position="279"/>
    </location>
</feature>
<evidence type="ECO:0000259" key="7">
    <source>
        <dbReference type="Pfam" id="PF00892"/>
    </source>
</evidence>
<reference evidence="9" key="1">
    <citation type="submission" date="2023-06" db="EMBL/GenBank/DDBJ databases">
        <title>Identification and characterization of horizontal gene transfer across gut microbiota members of farm animals based on homology search.</title>
        <authorList>
            <person name="Zeman M."/>
            <person name="Kubasova T."/>
            <person name="Jahodarova E."/>
            <person name="Nykrynova M."/>
            <person name="Rychlik I."/>
        </authorList>
    </citation>
    <scope>NUCLEOTIDE SEQUENCE [LARGE SCALE GENOMIC DNA]</scope>
    <source>
        <strain evidence="9">ET39</strain>
    </source>
</reference>
<protein>
    <submittedName>
        <fullName evidence="8">DMT family transporter</fullName>
    </submittedName>
</protein>
<evidence type="ECO:0000256" key="4">
    <source>
        <dbReference type="ARBA" id="ARBA00022989"/>
    </source>
</evidence>
<evidence type="ECO:0000256" key="2">
    <source>
        <dbReference type="ARBA" id="ARBA00007362"/>
    </source>
</evidence>
<reference evidence="8 9" key="3">
    <citation type="submission" date="2023-06" db="EMBL/GenBank/DDBJ databases">
        <authorList>
            <person name="Zeman M."/>
            <person name="Kubasova T."/>
            <person name="Jahodarova E."/>
            <person name="Nykrynova M."/>
            <person name="Rychlik I."/>
        </authorList>
    </citation>
    <scope>NUCLEOTIDE SEQUENCE [LARGE SCALE GENOMIC DNA]</scope>
    <source>
        <strain evidence="8 9">ET39</strain>
    </source>
</reference>
<reference evidence="8 9" key="2">
    <citation type="submission" date="2023-06" db="EMBL/GenBank/DDBJ databases">
        <title>Identification and characterization of horizontal gene transfer across gut microbiota members of farm animals based on homology search.</title>
        <authorList>
            <person name="Schwarzerova J."/>
            <person name="Nykrynova M."/>
            <person name="Jureckova K."/>
            <person name="Cejkova D."/>
            <person name="Rychlik I."/>
        </authorList>
    </citation>
    <scope>NUCLEOTIDE SEQUENCE [LARGE SCALE GENOMIC DNA]</scope>
    <source>
        <strain evidence="8 9">ET39</strain>
    </source>
</reference>
<evidence type="ECO:0000256" key="1">
    <source>
        <dbReference type="ARBA" id="ARBA00004141"/>
    </source>
</evidence>
<sequence>MRSENIQKGVCYLLLTSFLFSSQQAFGKVLYYLSSFERTFYFSLVAAVIMAMLCKKEKVPLMGAQPKLLFFRSLFGFLSTILVFAAATDAYPIANLSLLSSTSTIFALIAAVVWLKERMSRGQVLAIFIAFGGIVLLLKPTGGFLEQESLLALGGGFFAGLAYTVVRRLKGESPYSITFFFMVFSVIVSFPLALWQGMHPLGLFEIGILLLLGAVTAAAQFFLSLAYSYAPSTKISVYLYSQSLFAFLIGIVVFDEVPDLLSMAGGALLIGAGILNFIASRTMHRRQFYEV</sequence>
<proteinExistence type="inferred from homology"/>
<evidence type="ECO:0000256" key="5">
    <source>
        <dbReference type="ARBA" id="ARBA00023136"/>
    </source>
</evidence>
<keyword evidence="4 6" id="KW-1133">Transmembrane helix</keyword>
<evidence type="ECO:0000256" key="6">
    <source>
        <dbReference type="SAM" id="Phobius"/>
    </source>
</evidence>
<accession>A0ABT7UAY3</accession>
<keyword evidence="5 6" id="KW-0472">Membrane</keyword>
<feature type="transmembrane region" description="Helical" evidence="6">
    <location>
        <begin position="150"/>
        <end position="166"/>
    </location>
</feature>
<feature type="domain" description="EamA" evidence="7">
    <location>
        <begin position="150"/>
        <end position="275"/>
    </location>
</feature>
<dbReference type="SUPFAM" id="SSF103481">
    <property type="entry name" value="Multidrug resistance efflux transporter EmrE"/>
    <property type="match status" value="2"/>
</dbReference>
<evidence type="ECO:0000313" key="8">
    <source>
        <dbReference type="EMBL" id="MDM8156786.1"/>
    </source>
</evidence>
<dbReference type="PANTHER" id="PTHR22911:SF6">
    <property type="entry name" value="SOLUTE CARRIER FAMILY 35 MEMBER G1"/>
    <property type="match status" value="1"/>
</dbReference>
<name>A0ABT7UAY3_9FIRM</name>
<feature type="transmembrane region" description="Helical" evidence="6">
    <location>
        <begin position="93"/>
        <end position="115"/>
    </location>
</feature>
<feature type="domain" description="EamA" evidence="7">
    <location>
        <begin position="8"/>
        <end position="138"/>
    </location>
</feature>
<gene>
    <name evidence="8" type="ORF">QUV96_03930</name>
</gene>
<feature type="transmembrane region" description="Helical" evidence="6">
    <location>
        <begin position="122"/>
        <end position="138"/>
    </location>
</feature>
<keyword evidence="3 6" id="KW-0812">Transmembrane</keyword>
<comment type="caution">
    <text evidence="8">The sequence shown here is derived from an EMBL/GenBank/DDBJ whole genome shotgun (WGS) entry which is preliminary data.</text>
</comment>
<feature type="transmembrane region" description="Helical" evidence="6">
    <location>
        <begin position="201"/>
        <end position="223"/>
    </location>
</feature>
<evidence type="ECO:0000313" key="9">
    <source>
        <dbReference type="Proteomes" id="UP001529340"/>
    </source>
</evidence>
<feature type="transmembrane region" description="Helical" evidence="6">
    <location>
        <begin position="235"/>
        <end position="254"/>
    </location>
</feature>
<dbReference type="PANTHER" id="PTHR22911">
    <property type="entry name" value="ACYL-MALONYL CONDENSING ENZYME-RELATED"/>
    <property type="match status" value="1"/>
</dbReference>
<dbReference type="Pfam" id="PF00892">
    <property type="entry name" value="EamA"/>
    <property type="match status" value="2"/>
</dbReference>